<dbReference type="GO" id="GO:1990072">
    <property type="term" value="C:TRAPPIII protein complex"/>
    <property type="evidence" value="ECO:0007669"/>
    <property type="project" value="TreeGrafter"/>
</dbReference>
<gene>
    <name evidence="3" type="ORF">SAPINGB_P003816</name>
</gene>
<dbReference type="PANTHER" id="PTHR13134:SF3">
    <property type="entry name" value="TRAFFICKING PROTEIN PARTICLE COMPLEX SUBUNIT 13"/>
    <property type="match status" value="1"/>
</dbReference>
<keyword evidence="4" id="KW-1185">Reference proteome</keyword>
<evidence type="ECO:0000256" key="1">
    <source>
        <dbReference type="SAM" id="MobiDB-lite"/>
    </source>
</evidence>
<dbReference type="Proteomes" id="UP000398389">
    <property type="component" value="Unassembled WGS sequence"/>
</dbReference>
<dbReference type="AlphaFoldDB" id="A0A5E8BTH6"/>
<dbReference type="OrthoDB" id="10250284at2759"/>
<evidence type="ECO:0000259" key="2">
    <source>
        <dbReference type="Pfam" id="PF06159"/>
    </source>
</evidence>
<sequence>MAALQSTPSQQNYPLSMSHSGGVSGSIPYAPRSHLVSLKILRLSRPRINQPRLPIDLGNGGLETIDQDLGELSFSVNEASPSFPDVSPLLTLPANFGNLYVGETFRAILSLHSEVPANVAESPNLSVTVSVSVTTPTREQSVSLIHPTHPDSTFVLVPGGNKQYIVEFETADVGVHTISASVTYTPIQLPEDEKVDNSVGEGTTSSAPKHGSGLVAVALAAPITYTKNYRFTTAAGFNVGTKITSVAHDTYLLETRVENATDTTVTIETAEFVAPAGWISRPLEVPNEEVHDAFEDDEEDQVYSTLQDSNVSLYLTNMDSPALMPKEIWQFAYLVQHDPDFFAKNEAAKSSNTNAHAELLSRLPSSFPPPPASPAPRQSASTPPARQSVGTGKFSFSWRREFLGEKGWMMTGHLKRTTNLEYWG</sequence>
<feature type="domain" description="Trafficking protein particle complex subunit 13 N-terminal" evidence="2">
    <location>
        <begin position="34"/>
        <end position="186"/>
    </location>
</feature>
<name>A0A5E8BTH6_9ASCO</name>
<evidence type="ECO:0000313" key="4">
    <source>
        <dbReference type="Proteomes" id="UP000398389"/>
    </source>
</evidence>
<dbReference type="PANTHER" id="PTHR13134">
    <property type="entry name" value="TRAFFICKING PROTEIN PARTICLE COMPLEX SUBUNIT 13"/>
    <property type="match status" value="1"/>
</dbReference>
<organism evidence="3 4">
    <name type="scientific">Magnusiomyces paraingens</name>
    <dbReference type="NCBI Taxonomy" id="2606893"/>
    <lineage>
        <taxon>Eukaryota</taxon>
        <taxon>Fungi</taxon>
        <taxon>Dikarya</taxon>
        <taxon>Ascomycota</taxon>
        <taxon>Saccharomycotina</taxon>
        <taxon>Dipodascomycetes</taxon>
        <taxon>Dipodascales</taxon>
        <taxon>Dipodascaceae</taxon>
        <taxon>Magnusiomyces</taxon>
    </lineage>
</organism>
<proteinExistence type="predicted"/>
<protein>
    <recommendedName>
        <fullName evidence="2">Trafficking protein particle complex subunit 13 N-terminal domain-containing protein</fullName>
    </recommendedName>
</protein>
<accession>A0A5E8BTH6</accession>
<dbReference type="EMBL" id="CABVLU010000003">
    <property type="protein sequence ID" value="VVT53919.1"/>
    <property type="molecule type" value="Genomic_DNA"/>
</dbReference>
<dbReference type="InterPro" id="IPR010378">
    <property type="entry name" value="TRAPPC13"/>
</dbReference>
<dbReference type="RefSeq" id="XP_031854422.1">
    <property type="nucleotide sequence ID" value="XM_031998531.1"/>
</dbReference>
<dbReference type="Pfam" id="PF06159">
    <property type="entry name" value="TRAPPC13_N"/>
    <property type="match status" value="1"/>
</dbReference>
<evidence type="ECO:0000313" key="3">
    <source>
        <dbReference type="EMBL" id="VVT53919.1"/>
    </source>
</evidence>
<dbReference type="InterPro" id="IPR055427">
    <property type="entry name" value="TRAPPC13_N"/>
</dbReference>
<feature type="region of interest" description="Disordered" evidence="1">
    <location>
        <begin position="361"/>
        <end position="391"/>
    </location>
</feature>
<feature type="compositionally biased region" description="Low complexity" evidence="1">
    <location>
        <begin position="375"/>
        <end position="386"/>
    </location>
</feature>
<reference evidence="3 4" key="1">
    <citation type="submission" date="2019-09" db="EMBL/GenBank/DDBJ databases">
        <authorList>
            <person name="Brejova B."/>
        </authorList>
    </citation>
    <scope>NUCLEOTIDE SEQUENCE [LARGE SCALE GENOMIC DNA]</scope>
</reference>
<dbReference type="GeneID" id="43582631"/>